<organism evidence="1 2">
    <name type="scientific">Oceanisphaera sediminis</name>
    <dbReference type="NCBI Taxonomy" id="981381"/>
    <lineage>
        <taxon>Bacteria</taxon>
        <taxon>Pseudomonadati</taxon>
        <taxon>Pseudomonadota</taxon>
        <taxon>Gammaproteobacteria</taxon>
        <taxon>Aeromonadales</taxon>
        <taxon>Aeromonadaceae</taxon>
        <taxon>Oceanisphaera</taxon>
    </lineage>
</organism>
<gene>
    <name evidence="1" type="ORF">GCM10022421_32440</name>
</gene>
<dbReference type="Proteomes" id="UP001501479">
    <property type="component" value="Unassembled WGS sequence"/>
</dbReference>
<dbReference type="RefSeq" id="WP_344965813.1">
    <property type="nucleotide sequence ID" value="NZ_BAABDS010000046.1"/>
</dbReference>
<evidence type="ECO:0000313" key="1">
    <source>
        <dbReference type="EMBL" id="GAA3721340.1"/>
    </source>
</evidence>
<sequence>MNTARETVAPGSKAHQDITHAIEHGRPWIKDGLRYPPTHARREGPVIIIDLELQDGQTKN</sequence>
<accession>A0ABP7EMK4</accession>
<dbReference type="EMBL" id="BAABDS010000046">
    <property type="protein sequence ID" value="GAA3721340.1"/>
    <property type="molecule type" value="Genomic_DNA"/>
</dbReference>
<reference evidence="2" key="1">
    <citation type="journal article" date="2019" name="Int. J. Syst. Evol. Microbiol.">
        <title>The Global Catalogue of Microorganisms (GCM) 10K type strain sequencing project: providing services to taxonomists for standard genome sequencing and annotation.</title>
        <authorList>
            <consortium name="The Broad Institute Genomics Platform"/>
            <consortium name="The Broad Institute Genome Sequencing Center for Infectious Disease"/>
            <person name="Wu L."/>
            <person name="Ma J."/>
        </authorList>
    </citation>
    <scope>NUCLEOTIDE SEQUENCE [LARGE SCALE GENOMIC DNA]</scope>
    <source>
        <strain evidence="2">JCM 17329</strain>
    </source>
</reference>
<name>A0ABP7EMK4_9GAMM</name>
<evidence type="ECO:0000313" key="2">
    <source>
        <dbReference type="Proteomes" id="UP001501479"/>
    </source>
</evidence>
<proteinExistence type="predicted"/>
<protein>
    <submittedName>
        <fullName evidence="1">Uncharacterized protein</fullName>
    </submittedName>
</protein>
<comment type="caution">
    <text evidence="1">The sequence shown here is derived from an EMBL/GenBank/DDBJ whole genome shotgun (WGS) entry which is preliminary data.</text>
</comment>
<keyword evidence="2" id="KW-1185">Reference proteome</keyword>